<feature type="region of interest" description="Disordered" evidence="1">
    <location>
        <begin position="22"/>
        <end position="46"/>
    </location>
</feature>
<keyword evidence="3" id="KW-1185">Reference proteome</keyword>
<feature type="compositionally biased region" description="Polar residues" evidence="1">
    <location>
        <begin position="37"/>
        <end position="46"/>
    </location>
</feature>
<gene>
    <name evidence="2" type="ORF">V5799_007080</name>
</gene>
<proteinExistence type="predicted"/>
<name>A0AAQ4DUJ9_AMBAM</name>
<sequence length="321" mass="35289">MASFSGHEILNDEKTVDLYTSATESGTGDSKGVLIDDSTQGNYSERTQSCMTSGASAYWALHYSAPRSSYEARSVDNATQPLPANIPMVIRFEDQTIRPWDLEPRSIEEAIGKAAAGDVLSIKTTASGLLLANVSCSETAVRMQRVKTLLGAAVQVTVSNWYHRNEAMIRGVPFYVTNEQILDALVPYGVMGARRAVSYTRLDNGVCLESPKNTVMLNFTPELAELPATVSLEGEEYRVQTFRRPPMQCMNCFGFEHSAFRCRAETRCKLCAGFHNHRECTATAYRCVNCDGCHAATYTLCPAKGCFKEKQSAPHDAIASF</sequence>
<protein>
    <submittedName>
        <fullName evidence="2">Uncharacterized protein</fullName>
    </submittedName>
</protein>
<dbReference type="Proteomes" id="UP001321473">
    <property type="component" value="Unassembled WGS sequence"/>
</dbReference>
<comment type="caution">
    <text evidence="2">The sequence shown here is derived from an EMBL/GenBank/DDBJ whole genome shotgun (WGS) entry which is preliminary data.</text>
</comment>
<accession>A0AAQ4DUJ9</accession>
<dbReference type="EMBL" id="JARKHS020026655">
    <property type="protein sequence ID" value="KAK8766139.1"/>
    <property type="molecule type" value="Genomic_DNA"/>
</dbReference>
<evidence type="ECO:0000313" key="3">
    <source>
        <dbReference type="Proteomes" id="UP001321473"/>
    </source>
</evidence>
<organism evidence="2 3">
    <name type="scientific">Amblyomma americanum</name>
    <name type="common">Lone star tick</name>
    <dbReference type="NCBI Taxonomy" id="6943"/>
    <lineage>
        <taxon>Eukaryota</taxon>
        <taxon>Metazoa</taxon>
        <taxon>Ecdysozoa</taxon>
        <taxon>Arthropoda</taxon>
        <taxon>Chelicerata</taxon>
        <taxon>Arachnida</taxon>
        <taxon>Acari</taxon>
        <taxon>Parasitiformes</taxon>
        <taxon>Ixodida</taxon>
        <taxon>Ixodoidea</taxon>
        <taxon>Ixodidae</taxon>
        <taxon>Amblyomminae</taxon>
        <taxon>Amblyomma</taxon>
    </lineage>
</organism>
<evidence type="ECO:0000256" key="1">
    <source>
        <dbReference type="SAM" id="MobiDB-lite"/>
    </source>
</evidence>
<evidence type="ECO:0000313" key="2">
    <source>
        <dbReference type="EMBL" id="KAK8766139.1"/>
    </source>
</evidence>
<dbReference type="AlphaFoldDB" id="A0AAQ4DUJ9"/>
<reference evidence="2 3" key="1">
    <citation type="journal article" date="2023" name="Arcadia Sci">
        <title>De novo assembly of a long-read Amblyomma americanum tick genome.</title>
        <authorList>
            <person name="Chou S."/>
            <person name="Poskanzer K.E."/>
            <person name="Rollins M."/>
            <person name="Thuy-Boun P.S."/>
        </authorList>
    </citation>
    <scope>NUCLEOTIDE SEQUENCE [LARGE SCALE GENOMIC DNA]</scope>
    <source>
        <strain evidence="2">F_SG_1</strain>
        <tissue evidence="2">Salivary glands</tissue>
    </source>
</reference>